<dbReference type="EMBL" id="CACVBM020001107">
    <property type="protein sequence ID" value="CAA7031538.1"/>
    <property type="molecule type" value="Genomic_DNA"/>
</dbReference>
<reference evidence="2" key="1">
    <citation type="submission" date="2020-01" db="EMBL/GenBank/DDBJ databases">
        <authorList>
            <person name="Mishra B."/>
        </authorList>
    </citation>
    <scope>NUCLEOTIDE SEQUENCE [LARGE SCALE GENOMIC DNA]</scope>
</reference>
<comment type="caution">
    <text evidence="2">The sequence shown here is derived from an EMBL/GenBank/DDBJ whole genome shotgun (WGS) entry which is preliminary data.</text>
</comment>
<evidence type="ECO:0000313" key="2">
    <source>
        <dbReference type="EMBL" id="CAA7031538.1"/>
    </source>
</evidence>
<accession>A0A6D2IUN5</accession>
<organism evidence="2 3">
    <name type="scientific">Microthlaspi erraticum</name>
    <dbReference type="NCBI Taxonomy" id="1685480"/>
    <lineage>
        <taxon>Eukaryota</taxon>
        <taxon>Viridiplantae</taxon>
        <taxon>Streptophyta</taxon>
        <taxon>Embryophyta</taxon>
        <taxon>Tracheophyta</taxon>
        <taxon>Spermatophyta</taxon>
        <taxon>Magnoliopsida</taxon>
        <taxon>eudicotyledons</taxon>
        <taxon>Gunneridae</taxon>
        <taxon>Pentapetalae</taxon>
        <taxon>rosids</taxon>
        <taxon>malvids</taxon>
        <taxon>Brassicales</taxon>
        <taxon>Brassicaceae</taxon>
        <taxon>Coluteocarpeae</taxon>
        <taxon>Microthlaspi</taxon>
    </lineage>
</organism>
<name>A0A6D2IUN5_9BRAS</name>
<feature type="region of interest" description="Disordered" evidence="1">
    <location>
        <begin position="37"/>
        <end position="88"/>
    </location>
</feature>
<protein>
    <submittedName>
        <fullName evidence="2">Uncharacterized protein</fullName>
    </submittedName>
</protein>
<keyword evidence="3" id="KW-1185">Reference proteome</keyword>
<proteinExistence type="predicted"/>
<feature type="compositionally biased region" description="Low complexity" evidence="1">
    <location>
        <begin position="55"/>
        <end position="70"/>
    </location>
</feature>
<dbReference type="Proteomes" id="UP000467841">
    <property type="component" value="Unassembled WGS sequence"/>
</dbReference>
<feature type="region of interest" description="Disordered" evidence="1">
    <location>
        <begin position="1"/>
        <end position="22"/>
    </location>
</feature>
<evidence type="ECO:0000256" key="1">
    <source>
        <dbReference type="SAM" id="MobiDB-lite"/>
    </source>
</evidence>
<evidence type="ECO:0000313" key="3">
    <source>
        <dbReference type="Proteomes" id="UP000467841"/>
    </source>
</evidence>
<sequence length="88" mass="9682">MAAAFLDTSPFPRNTQILPSSLHGDIRHQISIPSKIPATMMPPELQPRLFRPHISSSSSEPILSSPSYSPHMSPASSRNFIDRTPGCR</sequence>
<dbReference type="AlphaFoldDB" id="A0A6D2IUN5"/>
<gene>
    <name evidence="2" type="ORF">MERR_LOCUS18773</name>
</gene>